<feature type="compositionally biased region" description="Polar residues" evidence="1">
    <location>
        <begin position="31"/>
        <end position="63"/>
    </location>
</feature>
<feature type="compositionally biased region" description="Polar residues" evidence="1">
    <location>
        <begin position="1"/>
        <end position="11"/>
    </location>
</feature>
<evidence type="ECO:0000256" key="1">
    <source>
        <dbReference type="SAM" id="MobiDB-lite"/>
    </source>
</evidence>
<sequence>MVFMQGGTSSDGKIKRNVGRQSSWADEVEEQQLTQQKASHTGSQTEKGAEQQQGEGVSASHQKVIQGRHMEDNLLVNQGKKSKNTAISVGAWVTPASKSRQQVVQGNSFEVLEELVTESVMQMPRISPRKEGDIAPYGYG</sequence>
<feature type="region of interest" description="Disordered" evidence="1">
    <location>
        <begin position="1"/>
        <end position="63"/>
    </location>
</feature>
<protein>
    <submittedName>
        <fullName evidence="2">Uncharacterized protein</fullName>
    </submittedName>
</protein>
<evidence type="ECO:0000313" key="2">
    <source>
        <dbReference type="EMBL" id="MCD7462118.1"/>
    </source>
</evidence>
<name>A0ABS8STG2_DATST</name>
<accession>A0ABS8STG2</accession>
<comment type="caution">
    <text evidence="2">The sequence shown here is derived from an EMBL/GenBank/DDBJ whole genome shotgun (WGS) entry which is preliminary data.</text>
</comment>
<proteinExistence type="predicted"/>
<dbReference type="EMBL" id="JACEIK010000780">
    <property type="protein sequence ID" value="MCD7462118.1"/>
    <property type="molecule type" value="Genomic_DNA"/>
</dbReference>
<evidence type="ECO:0000313" key="3">
    <source>
        <dbReference type="Proteomes" id="UP000823775"/>
    </source>
</evidence>
<keyword evidence="3" id="KW-1185">Reference proteome</keyword>
<organism evidence="2 3">
    <name type="scientific">Datura stramonium</name>
    <name type="common">Jimsonweed</name>
    <name type="synonym">Common thornapple</name>
    <dbReference type="NCBI Taxonomy" id="4076"/>
    <lineage>
        <taxon>Eukaryota</taxon>
        <taxon>Viridiplantae</taxon>
        <taxon>Streptophyta</taxon>
        <taxon>Embryophyta</taxon>
        <taxon>Tracheophyta</taxon>
        <taxon>Spermatophyta</taxon>
        <taxon>Magnoliopsida</taxon>
        <taxon>eudicotyledons</taxon>
        <taxon>Gunneridae</taxon>
        <taxon>Pentapetalae</taxon>
        <taxon>asterids</taxon>
        <taxon>lamiids</taxon>
        <taxon>Solanales</taxon>
        <taxon>Solanaceae</taxon>
        <taxon>Solanoideae</taxon>
        <taxon>Datureae</taxon>
        <taxon>Datura</taxon>
    </lineage>
</organism>
<gene>
    <name evidence="2" type="ORF">HAX54_047819</name>
</gene>
<dbReference type="Proteomes" id="UP000823775">
    <property type="component" value="Unassembled WGS sequence"/>
</dbReference>
<reference evidence="2 3" key="1">
    <citation type="journal article" date="2021" name="BMC Genomics">
        <title>Datura genome reveals duplications of psychoactive alkaloid biosynthetic genes and high mutation rate following tissue culture.</title>
        <authorList>
            <person name="Rajewski A."/>
            <person name="Carter-House D."/>
            <person name="Stajich J."/>
            <person name="Litt A."/>
        </authorList>
    </citation>
    <scope>NUCLEOTIDE SEQUENCE [LARGE SCALE GENOMIC DNA]</scope>
    <source>
        <strain evidence="2">AR-01</strain>
    </source>
</reference>